<dbReference type="AlphaFoldDB" id="A0AAF0YFG8"/>
<feature type="region of interest" description="Disordered" evidence="1">
    <location>
        <begin position="88"/>
        <end position="138"/>
    </location>
</feature>
<name>A0AAF0YFG8_9TREE</name>
<accession>A0AAF0YFG8</accession>
<evidence type="ECO:0000256" key="1">
    <source>
        <dbReference type="SAM" id="MobiDB-lite"/>
    </source>
</evidence>
<sequence length="346" mass="38831">MSRMPGTPAPNHPGFAEVLWTLTSYHGADFSEYPVGVIRDYVDDKRAEGTSEQEIGELMDALEGRAPPRYAQSFAAVRWVYRLPNVGRRPAPSASTTPRPKSPPVPVPRYYSSSPAPRPQSIASTLSHQSPDPVRAAAAAAYPAPVPVATQPDLFYRVNPPAWAQNGDPPVIRTPEDVVALLKTYRGSNVQVTTPIGFVDKLFESQPPPMLQTPEAVLRCLEAFNGMKDDQYPVVVLRTYADYEIHRNGTRWRDLSAKFDVLESQAPDYADAFMIVRYVHSLPKSTVLQMDWPPRFRPTQRDTFFSCYPVREDADYRYRVGEPLVLRTPEDVIDCLNAYEGPFESQ</sequence>
<dbReference type="EMBL" id="CP086718">
    <property type="protein sequence ID" value="WOO84004.1"/>
    <property type="molecule type" value="Genomic_DNA"/>
</dbReference>
<feature type="compositionally biased region" description="Polar residues" evidence="1">
    <location>
        <begin position="121"/>
        <end position="130"/>
    </location>
</feature>
<protein>
    <submittedName>
        <fullName evidence="2">Uncharacterized protein</fullName>
    </submittedName>
</protein>
<dbReference type="RefSeq" id="XP_062630030.1">
    <property type="nucleotide sequence ID" value="XM_062774046.1"/>
</dbReference>
<organism evidence="2 3">
    <name type="scientific">Vanrija pseudolonga</name>
    <dbReference type="NCBI Taxonomy" id="143232"/>
    <lineage>
        <taxon>Eukaryota</taxon>
        <taxon>Fungi</taxon>
        <taxon>Dikarya</taxon>
        <taxon>Basidiomycota</taxon>
        <taxon>Agaricomycotina</taxon>
        <taxon>Tremellomycetes</taxon>
        <taxon>Trichosporonales</taxon>
        <taxon>Trichosporonaceae</taxon>
        <taxon>Vanrija</taxon>
    </lineage>
</organism>
<keyword evidence="3" id="KW-1185">Reference proteome</keyword>
<gene>
    <name evidence="2" type="ORF">LOC62_05G007521</name>
</gene>
<reference evidence="2" key="1">
    <citation type="submission" date="2023-10" db="EMBL/GenBank/DDBJ databases">
        <authorList>
            <person name="Noh H."/>
        </authorList>
    </citation>
    <scope>NUCLEOTIDE SEQUENCE</scope>
    <source>
        <strain evidence="2">DUCC4014</strain>
    </source>
</reference>
<dbReference type="GeneID" id="87810694"/>
<dbReference type="Proteomes" id="UP000827549">
    <property type="component" value="Chromosome 5"/>
</dbReference>
<proteinExistence type="predicted"/>
<evidence type="ECO:0000313" key="2">
    <source>
        <dbReference type="EMBL" id="WOO84004.1"/>
    </source>
</evidence>
<evidence type="ECO:0000313" key="3">
    <source>
        <dbReference type="Proteomes" id="UP000827549"/>
    </source>
</evidence>